<proteinExistence type="predicted"/>
<name>A0A0S4JMD8_BODSA</name>
<sequence length="217" mass="23611">MSSSRTVGGSGFSAVKSLSTTLEKALVGSGKLSSVHGVHSLPSYHPQYVHMQQHHHDDDVAQRISPRKEDESDYNSAESRGVSDNSDPFVALANSFTADDGNVDAHLLELVDPLSILLRTWLQCCDDSSQVTKFVSCMKRCVGCSEEDAIQTALRVDMMVSEFQRKGTTFAWNLVDGVGPLEENAIVTAVVETLGESGVWADKISAVWRCALVHLDK</sequence>
<keyword evidence="3" id="KW-1185">Reference proteome</keyword>
<reference evidence="3" key="1">
    <citation type="submission" date="2015-09" db="EMBL/GenBank/DDBJ databases">
        <authorList>
            <consortium name="Pathogen Informatics"/>
        </authorList>
    </citation>
    <scope>NUCLEOTIDE SEQUENCE [LARGE SCALE GENOMIC DNA]</scope>
    <source>
        <strain evidence="3">Lake Konstanz</strain>
    </source>
</reference>
<evidence type="ECO:0000313" key="3">
    <source>
        <dbReference type="Proteomes" id="UP000051952"/>
    </source>
</evidence>
<dbReference type="VEuPathDB" id="TriTrypDB:BSAL_25865"/>
<dbReference type="AlphaFoldDB" id="A0A0S4JMD8"/>
<dbReference type="Proteomes" id="UP000051952">
    <property type="component" value="Unassembled WGS sequence"/>
</dbReference>
<feature type="region of interest" description="Disordered" evidence="1">
    <location>
        <begin position="64"/>
        <end position="83"/>
    </location>
</feature>
<evidence type="ECO:0000256" key="1">
    <source>
        <dbReference type="SAM" id="MobiDB-lite"/>
    </source>
</evidence>
<evidence type="ECO:0000313" key="2">
    <source>
        <dbReference type="EMBL" id="CUG90274.1"/>
    </source>
</evidence>
<gene>
    <name evidence="2" type="ORF">BSAL_25865</name>
</gene>
<protein>
    <submittedName>
        <fullName evidence="2">GPI-anchored surface protein, putative</fullName>
    </submittedName>
</protein>
<accession>A0A0S4JMD8</accession>
<feature type="compositionally biased region" description="Polar residues" evidence="1">
    <location>
        <begin position="74"/>
        <end position="83"/>
    </location>
</feature>
<dbReference type="EMBL" id="CYKH01001806">
    <property type="protein sequence ID" value="CUG90274.1"/>
    <property type="molecule type" value="Genomic_DNA"/>
</dbReference>
<organism evidence="2 3">
    <name type="scientific">Bodo saltans</name>
    <name type="common">Flagellated protozoan</name>
    <dbReference type="NCBI Taxonomy" id="75058"/>
    <lineage>
        <taxon>Eukaryota</taxon>
        <taxon>Discoba</taxon>
        <taxon>Euglenozoa</taxon>
        <taxon>Kinetoplastea</taxon>
        <taxon>Metakinetoplastina</taxon>
        <taxon>Eubodonida</taxon>
        <taxon>Bodonidae</taxon>
        <taxon>Bodo</taxon>
    </lineage>
</organism>